<dbReference type="EMBL" id="ABOX02000036">
    <property type="protein sequence ID" value="EEF58860.1"/>
    <property type="molecule type" value="Genomic_DNA"/>
</dbReference>
<protein>
    <submittedName>
        <fullName evidence="3">Uncharacterized protein</fullName>
    </submittedName>
</protein>
<evidence type="ECO:0000256" key="2">
    <source>
        <dbReference type="SAM" id="SignalP"/>
    </source>
</evidence>
<evidence type="ECO:0000313" key="3">
    <source>
        <dbReference type="EMBL" id="EEF58860.1"/>
    </source>
</evidence>
<feature type="chain" id="PRO_5002893104" evidence="2">
    <location>
        <begin position="41"/>
        <end position="695"/>
    </location>
</feature>
<proteinExistence type="predicted"/>
<evidence type="ECO:0000313" key="4">
    <source>
        <dbReference type="Proteomes" id="UP000003688"/>
    </source>
</evidence>
<name>B9XMT5_PEDPL</name>
<reference evidence="3 4" key="1">
    <citation type="journal article" date="2011" name="J. Bacteriol.">
        <title>Genome sequence of 'Pedosphaera parvula' Ellin514, an aerobic Verrucomicrobial isolate from pasture soil.</title>
        <authorList>
            <person name="Kant R."/>
            <person name="van Passel M.W."/>
            <person name="Sangwan P."/>
            <person name="Palva A."/>
            <person name="Lucas S."/>
            <person name="Copeland A."/>
            <person name="Lapidus A."/>
            <person name="Glavina Del Rio T."/>
            <person name="Dalin E."/>
            <person name="Tice H."/>
            <person name="Bruce D."/>
            <person name="Goodwin L."/>
            <person name="Pitluck S."/>
            <person name="Chertkov O."/>
            <person name="Larimer F.W."/>
            <person name="Land M.L."/>
            <person name="Hauser L."/>
            <person name="Brettin T.S."/>
            <person name="Detter J.C."/>
            <person name="Han S."/>
            <person name="de Vos W.M."/>
            <person name="Janssen P.H."/>
            <person name="Smidt H."/>
        </authorList>
    </citation>
    <scope>NUCLEOTIDE SEQUENCE [LARGE SCALE GENOMIC DNA]</scope>
    <source>
        <strain evidence="3 4">Ellin514</strain>
    </source>
</reference>
<dbReference type="RefSeq" id="WP_007417124.1">
    <property type="nucleotide sequence ID" value="NZ_ABOX02000036.1"/>
</dbReference>
<keyword evidence="4" id="KW-1185">Reference proteome</keyword>
<dbReference type="Proteomes" id="UP000003688">
    <property type="component" value="Unassembled WGS sequence"/>
</dbReference>
<feature type="signal peptide" evidence="2">
    <location>
        <begin position="1"/>
        <end position="40"/>
    </location>
</feature>
<dbReference type="AlphaFoldDB" id="B9XMT5"/>
<comment type="caution">
    <text evidence="3">The sequence shown here is derived from an EMBL/GenBank/DDBJ whole genome shotgun (WGS) entry which is preliminary data.</text>
</comment>
<organism evidence="3 4">
    <name type="scientific">Pedosphaera parvula (strain Ellin514)</name>
    <dbReference type="NCBI Taxonomy" id="320771"/>
    <lineage>
        <taxon>Bacteria</taxon>
        <taxon>Pseudomonadati</taxon>
        <taxon>Verrucomicrobiota</taxon>
        <taxon>Pedosphaerae</taxon>
        <taxon>Pedosphaerales</taxon>
        <taxon>Pedosphaeraceae</taxon>
        <taxon>Pedosphaera</taxon>
    </lineage>
</organism>
<feature type="region of interest" description="Disordered" evidence="1">
    <location>
        <begin position="78"/>
        <end position="97"/>
    </location>
</feature>
<accession>B9XMT5</accession>
<evidence type="ECO:0000256" key="1">
    <source>
        <dbReference type="SAM" id="MobiDB-lite"/>
    </source>
</evidence>
<keyword evidence="2" id="KW-0732">Signal</keyword>
<gene>
    <name evidence="3" type="ORF">Cflav_PD1693</name>
</gene>
<sequence precursor="true">MKKYAYTRLSVFPSFWKKRKLLSLAVLTVLSSLCASNLMAETVYVTARALISPSNTTGAGANQDGTYSETGITLGDTSAKSSVADAPSTRGGSRAYTSSPLVTSQSAGIDIKPVLAIGGAAYLIEYTFDSSANNVTTNAIFSASCTGGTLSFSSTDKFQRKYGTKTWQTVGYITNAVGNLAPTISFRYSSGRISSAENNRLIVDCFRFTLAQLCQSVASPSIDGPVAIGQTAVTVTGVAANATDVSIYQITASGTQKIGEKASGLVAGNNSIPVTGLVKLAQIAATQTIAGQESCVPSTGLFVGGGANPSVRIALSIRETSSTGPVGQTGNTGSGIVHFLGATQVSSQAPIDAPVFYPSNTWQTVSFQYGTATVGDVPTAFGNALPGSGYAANDYVDIKVYAYETINGSTAYSANPVFSAGNGYTSSNDVYRVQWTWDAVPGATGYRLLRQTNFFGYNDYRDVTNNSYTDSNTGWTVGSPTLTPNSIPLSPSIQWNPTVGNANNIATSWGILDSIDFAINGTDSGPFDLYIDNVQNGTTVFQTFENGTSIFRQPSFSGTTSGNILANPNVSAVTNIIADTGTNSLHVRFQFSGTNNTKWLRFTTSGADPMVNMTDPISFRMLLLPVGAQQPQAPPGKINAGMDAKSHVILNWTGSYTLQTATSASGPYTDVAGPVLNSPYTNTFSGAPRFFRLRQ</sequence>